<sequence>MADYFTHFSCLLEVGAGNIEPALALYARMAQDLEADDGLSIGFVAQAATGSSSALWLRDEDCGEPEHVIAFALLCAETFDLKGRWGFCWA</sequence>
<protein>
    <submittedName>
        <fullName evidence="1">Uncharacterized protein</fullName>
    </submittedName>
</protein>
<organism evidence="1 2">
    <name type="scientific">Phenylobacterium haematophilum</name>
    <dbReference type="NCBI Taxonomy" id="98513"/>
    <lineage>
        <taxon>Bacteria</taxon>
        <taxon>Pseudomonadati</taxon>
        <taxon>Pseudomonadota</taxon>
        <taxon>Alphaproteobacteria</taxon>
        <taxon>Caulobacterales</taxon>
        <taxon>Caulobacteraceae</taxon>
        <taxon>Phenylobacterium</taxon>
    </lineage>
</organism>
<proteinExistence type="predicted"/>
<dbReference type="Proteomes" id="UP000530564">
    <property type="component" value="Unassembled WGS sequence"/>
</dbReference>
<dbReference type="AlphaFoldDB" id="A0A840A5X2"/>
<accession>A0A840A5X2</accession>
<reference evidence="1 2" key="1">
    <citation type="submission" date="2020-08" db="EMBL/GenBank/DDBJ databases">
        <title>Genomic Encyclopedia of Type Strains, Phase IV (KMG-IV): sequencing the most valuable type-strain genomes for metagenomic binning, comparative biology and taxonomic classification.</title>
        <authorList>
            <person name="Goeker M."/>
        </authorList>
    </citation>
    <scope>NUCLEOTIDE SEQUENCE [LARGE SCALE GENOMIC DNA]</scope>
    <source>
        <strain evidence="1 2">DSM 21793</strain>
    </source>
</reference>
<gene>
    <name evidence="1" type="ORF">GGQ61_003609</name>
</gene>
<dbReference type="EMBL" id="JACIDK010000006">
    <property type="protein sequence ID" value="MBB3892871.1"/>
    <property type="molecule type" value="Genomic_DNA"/>
</dbReference>
<keyword evidence="2" id="KW-1185">Reference proteome</keyword>
<comment type="caution">
    <text evidence="1">The sequence shown here is derived from an EMBL/GenBank/DDBJ whole genome shotgun (WGS) entry which is preliminary data.</text>
</comment>
<dbReference type="RefSeq" id="WP_246371051.1">
    <property type="nucleotide sequence ID" value="NZ_JACIDK010000006.1"/>
</dbReference>
<name>A0A840A5X2_9CAUL</name>
<evidence type="ECO:0000313" key="2">
    <source>
        <dbReference type="Proteomes" id="UP000530564"/>
    </source>
</evidence>
<evidence type="ECO:0000313" key="1">
    <source>
        <dbReference type="EMBL" id="MBB3892871.1"/>
    </source>
</evidence>